<proteinExistence type="predicted"/>
<dbReference type="Proteomes" id="UP000189660">
    <property type="component" value="Chromosome"/>
</dbReference>
<dbReference type="EMBL" id="CP015820">
    <property type="protein sequence ID" value="AQT41888.1"/>
    <property type="molecule type" value="Genomic_DNA"/>
</dbReference>
<evidence type="ECO:0000313" key="1">
    <source>
        <dbReference type="EMBL" id="AQT41888.1"/>
    </source>
</evidence>
<reference evidence="1 2" key="1">
    <citation type="submission" date="2016-11" db="EMBL/GenBank/DDBJ databases">
        <title>Comparative genomics of Bartonella apis.</title>
        <authorList>
            <person name="Engel P."/>
        </authorList>
    </citation>
    <scope>NUCLEOTIDE SEQUENCE [LARGE SCALE GENOMIC DNA]</scope>
    <source>
        <strain evidence="1 2">BBC0178</strain>
    </source>
</reference>
<name>A0A1U9M9B0_9HYPH</name>
<sequence>MDQADPGFLFLSIDKKREAGLDVLPHHGRDADRFLKFTAPWSI</sequence>
<gene>
    <name evidence="1" type="ORF">BBC0178_003860</name>
</gene>
<protein>
    <submittedName>
        <fullName evidence="1">Uncharacterized protein</fullName>
    </submittedName>
</protein>
<keyword evidence="2" id="KW-1185">Reference proteome</keyword>
<organism evidence="1 2">
    <name type="scientific">Bartonella apihabitans</name>
    <dbReference type="NCBI Taxonomy" id="2750929"/>
    <lineage>
        <taxon>Bacteria</taxon>
        <taxon>Pseudomonadati</taxon>
        <taxon>Pseudomonadota</taxon>
        <taxon>Alphaproteobacteria</taxon>
        <taxon>Hyphomicrobiales</taxon>
        <taxon>Bartonellaceae</taxon>
        <taxon>Bartonella</taxon>
    </lineage>
</organism>
<accession>A0A1U9M9B0</accession>
<dbReference type="KEGG" id="bapa:BBC0178_003860"/>
<evidence type="ECO:0000313" key="2">
    <source>
        <dbReference type="Proteomes" id="UP000189660"/>
    </source>
</evidence>
<dbReference type="AlphaFoldDB" id="A0A1U9M9B0"/>